<feature type="compositionally biased region" description="Low complexity" evidence="2">
    <location>
        <begin position="209"/>
        <end position="220"/>
    </location>
</feature>
<dbReference type="Proteomes" id="UP000291343">
    <property type="component" value="Unassembled WGS sequence"/>
</dbReference>
<proteinExistence type="predicted"/>
<evidence type="ECO:0000256" key="1">
    <source>
        <dbReference type="PROSITE-ProRule" id="PRU00042"/>
    </source>
</evidence>
<evidence type="ECO:0000313" key="4">
    <source>
        <dbReference type="EMBL" id="RZF42563.1"/>
    </source>
</evidence>
<reference evidence="4 5" key="1">
    <citation type="journal article" date="2017" name="Gigascience">
        <title>Genome sequence of the small brown planthopper, Laodelphax striatellus.</title>
        <authorList>
            <person name="Zhu J."/>
            <person name="Jiang F."/>
            <person name="Wang X."/>
            <person name="Yang P."/>
            <person name="Bao Y."/>
            <person name="Zhao W."/>
            <person name="Wang W."/>
            <person name="Lu H."/>
            <person name="Wang Q."/>
            <person name="Cui N."/>
            <person name="Li J."/>
            <person name="Chen X."/>
            <person name="Luo L."/>
            <person name="Yu J."/>
            <person name="Kang L."/>
            <person name="Cui F."/>
        </authorList>
    </citation>
    <scope>NUCLEOTIDE SEQUENCE [LARGE SCALE GENOMIC DNA]</scope>
    <source>
        <strain evidence="4">Lst14</strain>
    </source>
</reference>
<keyword evidence="5" id="KW-1185">Reference proteome</keyword>
<comment type="caution">
    <text evidence="4">The sequence shown here is derived from an EMBL/GenBank/DDBJ whole genome shotgun (WGS) entry which is preliminary data.</text>
</comment>
<name>A0A482X9Z4_LAOST</name>
<sequence length="358" mass="41356">MADTAECVIKFPFDLASDNSVEIKASLFNWKYWTTIDRNRITSKSRKMATAFDSSSLVQKFGCGRRNPNDPFFQAGDTVCSMRFREGIVEYGFEEYEFVRERKDFPCTIPTCRIVSHSPAQFEAHFNSCHRFICSECKKSLPSPHLLDLHLHETHSAFFSVQADRKPMYKCFVEACDIVSLTPKERHEHCIEVHKFPHNYRFDRGTGKPGKFTKFTKNTNASTSQKKPDEEMKESVPNGKEPTEKKSDKESSKTTTTNEKKPSQTFSFGHAGHNHKFIPRTLAVTKDVNKQKGKRPNKREKKADAKNENKSEEMMEVKDEIKPDETMEVKPEEKNETKPDEMMVEKNEVNHDEMMEVA</sequence>
<dbReference type="SMART" id="SM00355">
    <property type="entry name" value="ZnF_C2H2"/>
    <property type="match status" value="3"/>
</dbReference>
<keyword evidence="1" id="KW-0863">Zinc-finger</keyword>
<dbReference type="OrthoDB" id="18440at2759"/>
<feature type="region of interest" description="Disordered" evidence="2">
    <location>
        <begin position="207"/>
        <end position="358"/>
    </location>
</feature>
<evidence type="ECO:0000259" key="3">
    <source>
        <dbReference type="PROSITE" id="PS50157"/>
    </source>
</evidence>
<organism evidence="4 5">
    <name type="scientific">Laodelphax striatellus</name>
    <name type="common">Small brown planthopper</name>
    <name type="synonym">Delphax striatella</name>
    <dbReference type="NCBI Taxonomy" id="195883"/>
    <lineage>
        <taxon>Eukaryota</taxon>
        <taxon>Metazoa</taxon>
        <taxon>Ecdysozoa</taxon>
        <taxon>Arthropoda</taxon>
        <taxon>Hexapoda</taxon>
        <taxon>Insecta</taxon>
        <taxon>Pterygota</taxon>
        <taxon>Neoptera</taxon>
        <taxon>Paraneoptera</taxon>
        <taxon>Hemiptera</taxon>
        <taxon>Auchenorrhyncha</taxon>
        <taxon>Fulgoroidea</taxon>
        <taxon>Delphacidae</taxon>
        <taxon>Criomorphinae</taxon>
        <taxon>Laodelphax</taxon>
    </lineage>
</organism>
<accession>A0A482X9Z4</accession>
<feature type="domain" description="C2H2-type" evidence="3">
    <location>
        <begin position="132"/>
        <end position="156"/>
    </location>
</feature>
<evidence type="ECO:0000256" key="2">
    <source>
        <dbReference type="SAM" id="MobiDB-lite"/>
    </source>
</evidence>
<dbReference type="InterPro" id="IPR013087">
    <property type="entry name" value="Znf_C2H2_type"/>
</dbReference>
<keyword evidence="1" id="KW-0479">Metal-binding</keyword>
<dbReference type="AlphaFoldDB" id="A0A482X9Z4"/>
<protein>
    <recommendedName>
        <fullName evidence="3">C2H2-type domain-containing protein</fullName>
    </recommendedName>
</protein>
<dbReference type="InParanoid" id="A0A482X9Z4"/>
<feature type="compositionally biased region" description="Basic residues" evidence="2">
    <location>
        <begin position="291"/>
        <end position="300"/>
    </location>
</feature>
<feature type="compositionally biased region" description="Basic and acidic residues" evidence="2">
    <location>
        <begin position="301"/>
        <end position="358"/>
    </location>
</feature>
<dbReference type="PANTHER" id="PTHR21354:SF0">
    <property type="entry name" value="ZINC FINGER PROTEIN 511"/>
    <property type="match status" value="1"/>
</dbReference>
<dbReference type="PROSITE" id="PS00028">
    <property type="entry name" value="ZINC_FINGER_C2H2_1"/>
    <property type="match status" value="1"/>
</dbReference>
<gene>
    <name evidence="4" type="ORF">LSTR_LSTR001358</name>
</gene>
<dbReference type="PANTHER" id="PTHR21354">
    <property type="entry name" value="ZINC FINGER PROTEIN 511"/>
    <property type="match status" value="1"/>
</dbReference>
<dbReference type="STRING" id="195883.A0A482X9Z4"/>
<dbReference type="InterPro" id="IPR039258">
    <property type="entry name" value="ZNF511"/>
</dbReference>
<dbReference type="PROSITE" id="PS50157">
    <property type="entry name" value="ZINC_FINGER_C2H2_2"/>
    <property type="match status" value="1"/>
</dbReference>
<feature type="compositionally biased region" description="Basic and acidic residues" evidence="2">
    <location>
        <begin position="241"/>
        <end position="262"/>
    </location>
</feature>
<dbReference type="EMBL" id="QKKF02014716">
    <property type="protein sequence ID" value="RZF42563.1"/>
    <property type="molecule type" value="Genomic_DNA"/>
</dbReference>
<keyword evidence="1" id="KW-0862">Zinc</keyword>
<dbReference type="GO" id="GO:0008270">
    <property type="term" value="F:zinc ion binding"/>
    <property type="evidence" value="ECO:0007669"/>
    <property type="project" value="UniProtKB-KW"/>
</dbReference>
<evidence type="ECO:0000313" key="5">
    <source>
        <dbReference type="Proteomes" id="UP000291343"/>
    </source>
</evidence>